<organism evidence="2 3">
    <name type="scientific">Aphis glycines</name>
    <name type="common">Soybean aphid</name>
    <dbReference type="NCBI Taxonomy" id="307491"/>
    <lineage>
        <taxon>Eukaryota</taxon>
        <taxon>Metazoa</taxon>
        <taxon>Ecdysozoa</taxon>
        <taxon>Arthropoda</taxon>
        <taxon>Hexapoda</taxon>
        <taxon>Insecta</taxon>
        <taxon>Pterygota</taxon>
        <taxon>Neoptera</taxon>
        <taxon>Paraneoptera</taxon>
        <taxon>Hemiptera</taxon>
        <taxon>Sternorrhyncha</taxon>
        <taxon>Aphidomorpha</taxon>
        <taxon>Aphidoidea</taxon>
        <taxon>Aphididae</taxon>
        <taxon>Aphidini</taxon>
        <taxon>Aphis</taxon>
        <taxon>Aphis</taxon>
    </lineage>
</organism>
<dbReference type="InterPro" id="IPR019791">
    <property type="entry name" value="Haem_peroxidase_animal"/>
</dbReference>
<evidence type="ECO:0000313" key="2">
    <source>
        <dbReference type="EMBL" id="KAE9537830.1"/>
    </source>
</evidence>
<dbReference type="InterPro" id="IPR037120">
    <property type="entry name" value="Haem_peroxidase_sf_animal"/>
</dbReference>
<keyword evidence="1" id="KW-0575">Peroxidase</keyword>
<evidence type="ECO:0000313" key="3">
    <source>
        <dbReference type="Proteomes" id="UP000475862"/>
    </source>
</evidence>
<dbReference type="Proteomes" id="UP000475862">
    <property type="component" value="Unassembled WGS sequence"/>
</dbReference>
<dbReference type="PROSITE" id="PS50292">
    <property type="entry name" value="PEROXIDASE_3"/>
    <property type="match status" value="1"/>
</dbReference>
<dbReference type="EMBL" id="VYZN01000017">
    <property type="protein sequence ID" value="KAE9537830.1"/>
    <property type="molecule type" value="Genomic_DNA"/>
</dbReference>
<dbReference type="GO" id="GO:0004601">
    <property type="term" value="F:peroxidase activity"/>
    <property type="evidence" value="ECO:0007669"/>
    <property type="project" value="UniProtKB-KW"/>
</dbReference>
<dbReference type="AlphaFoldDB" id="A0A6G0TSU4"/>
<dbReference type="GO" id="GO:0020037">
    <property type="term" value="F:heme binding"/>
    <property type="evidence" value="ECO:0007669"/>
    <property type="project" value="InterPro"/>
</dbReference>
<dbReference type="PANTHER" id="PTHR11475:SF125">
    <property type="entry name" value="GH11385P"/>
    <property type="match status" value="1"/>
</dbReference>
<dbReference type="InterPro" id="IPR010255">
    <property type="entry name" value="Haem_peroxidase_sf"/>
</dbReference>
<dbReference type="Gene3D" id="1.10.640.10">
    <property type="entry name" value="Haem peroxidase domain superfamily, animal type"/>
    <property type="match status" value="1"/>
</dbReference>
<accession>A0A6G0TSU4</accession>
<dbReference type="PANTHER" id="PTHR11475">
    <property type="entry name" value="OXIDASE/PEROXIDASE"/>
    <property type="match status" value="1"/>
</dbReference>
<proteinExistence type="predicted"/>
<reference evidence="2 3" key="1">
    <citation type="submission" date="2019-08" db="EMBL/GenBank/DDBJ databases">
        <title>The genome of the soybean aphid Biotype 1, its phylome, world population structure and adaptation to the North American continent.</title>
        <authorList>
            <person name="Giordano R."/>
            <person name="Donthu R.K."/>
            <person name="Hernandez A.G."/>
            <person name="Wright C.L."/>
            <person name="Zimin A.V."/>
        </authorList>
    </citation>
    <scope>NUCLEOTIDE SEQUENCE [LARGE SCALE GENOMIC DNA]</scope>
    <source>
        <tissue evidence="2">Whole aphids</tissue>
    </source>
</reference>
<dbReference type="GO" id="GO:0006979">
    <property type="term" value="P:response to oxidative stress"/>
    <property type="evidence" value="ECO:0007669"/>
    <property type="project" value="InterPro"/>
</dbReference>
<dbReference type="OrthoDB" id="823504at2759"/>
<sequence>MGRETLPRFAQDETHFHSVLSGQYDLLYRDGHTSNRTYRYRWFLLRSLTCTSTIGHRLVLLITKMSSSISIKLLICIVVFLPSCLSGETELNKEDSSNKFLNLKIQDLENAIQYGTQQINMLSRHEDSLSYADVHVKIGSPSHGQLIDSKPSIDGHLASRNAEIVIKASHYIMNKHCLGTGINKMQCAKDLAKVKLDQTSLGEMCLSKYFNETACVGKNLKYRSADGSCNNLKHSFWGKANTAYKRLLFPVYKDGLSSIKELPNSRELSTGLVNDENSPDSVKTIAMAYWTIFIGHDLSHTAVSSMRRI</sequence>
<keyword evidence="1" id="KW-0560">Oxidoreductase</keyword>
<gene>
    <name evidence="2" type="ORF">AGLY_005802</name>
</gene>
<dbReference type="Pfam" id="PF03098">
    <property type="entry name" value="An_peroxidase"/>
    <property type="match status" value="1"/>
</dbReference>
<name>A0A6G0TSU4_APHGL</name>
<keyword evidence="3" id="KW-1185">Reference proteome</keyword>
<protein>
    <submittedName>
        <fullName evidence="2">Uncharacterized protein</fullName>
    </submittedName>
</protein>
<dbReference type="SUPFAM" id="SSF48113">
    <property type="entry name" value="Heme-dependent peroxidases"/>
    <property type="match status" value="1"/>
</dbReference>
<comment type="caution">
    <text evidence="2">The sequence shown here is derived from an EMBL/GenBank/DDBJ whole genome shotgun (WGS) entry which is preliminary data.</text>
</comment>
<evidence type="ECO:0000256" key="1">
    <source>
        <dbReference type="ARBA" id="ARBA00022559"/>
    </source>
</evidence>